<dbReference type="AlphaFoldDB" id="A0A2M7V7K5"/>
<sequence length="217" mass="24893">MVKIYKEEHKFDTKKEKEIRKALEEDETLQLINKKMKMQANKNIFDTLRESSHPQIPDFIREAISQQKETLDDLPDYFLFCVEFGVLNGKLEFNKSSAEYGQYIARGQGKITEDEISDSLLATIELNPNKGKNQEHLLEGSIISRTILDIAKEKKLNGIGGTVIINCLKENKSEIMSGNCKFIDNKMYINIHNKLIEPVFFGKVLKTQIPHDSNAEL</sequence>
<evidence type="ECO:0000313" key="1">
    <source>
        <dbReference type="EMBL" id="PIZ94709.1"/>
    </source>
</evidence>
<evidence type="ECO:0000313" key="2">
    <source>
        <dbReference type="Proteomes" id="UP000228750"/>
    </source>
</evidence>
<dbReference type="EMBL" id="PFPJ01000003">
    <property type="protein sequence ID" value="PIZ94709.1"/>
    <property type="molecule type" value="Genomic_DNA"/>
</dbReference>
<accession>A0A2M7V7K5</accession>
<proteinExistence type="predicted"/>
<dbReference type="Proteomes" id="UP000228750">
    <property type="component" value="Unassembled WGS sequence"/>
</dbReference>
<organism evidence="1 2">
    <name type="scientific">Candidatus Magasanikbacteria bacterium CG_4_10_14_0_2_um_filter_41_10</name>
    <dbReference type="NCBI Taxonomy" id="1974638"/>
    <lineage>
        <taxon>Bacteria</taxon>
        <taxon>Candidatus Magasanikiibacteriota</taxon>
    </lineage>
</organism>
<reference evidence="2" key="1">
    <citation type="submission" date="2017-09" db="EMBL/GenBank/DDBJ databases">
        <title>Depth-based differentiation of microbial function through sediment-hosted aquifers and enrichment of novel symbionts in the deep terrestrial subsurface.</title>
        <authorList>
            <person name="Probst A.J."/>
            <person name="Ladd B."/>
            <person name="Jarett J.K."/>
            <person name="Geller-Mcgrath D.E."/>
            <person name="Sieber C.M.K."/>
            <person name="Emerson J.B."/>
            <person name="Anantharaman K."/>
            <person name="Thomas B.C."/>
            <person name="Malmstrom R."/>
            <person name="Stieglmeier M."/>
            <person name="Klingl A."/>
            <person name="Woyke T."/>
            <person name="Ryan C.M."/>
            <person name="Banfield J.F."/>
        </authorList>
    </citation>
    <scope>NUCLEOTIDE SEQUENCE [LARGE SCALE GENOMIC DNA]</scope>
</reference>
<gene>
    <name evidence="1" type="ORF">COX82_00180</name>
</gene>
<comment type="caution">
    <text evidence="1">The sequence shown here is derived from an EMBL/GenBank/DDBJ whole genome shotgun (WGS) entry which is preliminary data.</text>
</comment>
<name>A0A2M7V7K5_9BACT</name>
<protein>
    <submittedName>
        <fullName evidence="1">Uncharacterized protein</fullName>
    </submittedName>
</protein>